<protein>
    <recommendedName>
        <fullName evidence="4">SHOCT domain-containing protein</fullName>
    </recommendedName>
</protein>
<sequence length="157" mass="17292">MRKLLSVSLVALLVGCSTKPSHVGEPVHTKDGDEFSIQQVENGFTVAGHYSEYQFVRSSRDGFAGCTNLINNAAKEYAANNGESVSLPKWEDVTVIDHGRDIITAVMNVNCEYTYEYTNASKSTSKVSDLNSLVDLYERGLLTESEFSKAKSKLLEN</sequence>
<organism evidence="2 3">
    <name type="scientific">Vibrio sinaloensis DSM 21326</name>
    <dbReference type="NCBI Taxonomy" id="945550"/>
    <lineage>
        <taxon>Bacteria</taxon>
        <taxon>Pseudomonadati</taxon>
        <taxon>Pseudomonadota</taxon>
        <taxon>Gammaproteobacteria</taxon>
        <taxon>Vibrionales</taxon>
        <taxon>Vibrionaceae</taxon>
        <taxon>Vibrio</taxon>
        <taxon>Vibrio oreintalis group</taxon>
    </lineage>
</organism>
<evidence type="ECO:0000313" key="2">
    <source>
        <dbReference type="EMBL" id="EGA70945.1"/>
    </source>
</evidence>
<comment type="caution">
    <text evidence="2">The sequence shown here is derived from an EMBL/GenBank/DDBJ whole genome shotgun (WGS) entry which is preliminary data.</text>
</comment>
<keyword evidence="1" id="KW-0732">Signal</keyword>
<feature type="chain" id="PRO_5003224694" description="SHOCT domain-containing protein" evidence="1">
    <location>
        <begin position="24"/>
        <end position="157"/>
    </location>
</feature>
<dbReference type="Proteomes" id="UP000006228">
    <property type="component" value="Unassembled WGS sequence"/>
</dbReference>
<reference evidence="2 3" key="1">
    <citation type="journal article" date="2012" name="Int. J. Syst. Evol. Microbiol.">
        <title>Vibrio caribbeanicus sp. nov., isolated from the marine sponge Scleritoderma cyanea.</title>
        <authorList>
            <person name="Hoffmann M."/>
            <person name="Monday S.R."/>
            <person name="Allard M.W."/>
            <person name="Strain E.A."/>
            <person name="Whittaker P."/>
            <person name="Naum M."/>
            <person name="McCarthy P.J."/>
            <person name="Lopez J.V."/>
            <person name="Fischer M."/>
            <person name="Brown E.W."/>
        </authorList>
    </citation>
    <scope>NUCLEOTIDE SEQUENCE [LARGE SCALE GENOMIC DNA]</scope>
    <source>
        <strain evidence="3">DSMZ 21326</strain>
    </source>
</reference>
<proteinExistence type="predicted"/>
<dbReference type="AlphaFoldDB" id="E8M4W7"/>
<dbReference type="PROSITE" id="PS51257">
    <property type="entry name" value="PROKAR_LIPOPROTEIN"/>
    <property type="match status" value="1"/>
</dbReference>
<evidence type="ECO:0000313" key="3">
    <source>
        <dbReference type="Proteomes" id="UP000006228"/>
    </source>
</evidence>
<dbReference type="eggNOG" id="ENOG5034AE2">
    <property type="taxonomic scope" value="Bacteria"/>
</dbReference>
<feature type="signal peptide" evidence="1">
    <location>
        <begin position="1"/>
        <end position="23"/>
    </location>
</feature>
<name>E8M4W7_PHOS4</name>
<accession>E8M4W7</accession>
<evidence type="ECO:0008006" key="4">
    <source>
        <dbReference type="Google" id="ProtNLM"/>
    </source>
</evidence>
<dbReference type="RefSeq" id="WP_008075574.1">
    <property type="nucleotide sequence ID" value="NZ_AEVT01000050.1"/>
</dbReference>
<dbReference type="GeneID" id="95568663"/>
<evidence type="ECO:0000256" key="1">
    <source>
        <dbReference type="SAM" id="SignalP"/>
    </source>
</evidence>
<dbReference type="EMBL" id="AEVT01000050">
    <property type="protein sequence ID" value="EGA70945.1"/>
    <property type="molecule type" value="Genomic_DNA"/>
</dbReference>
<gene>
    <name evidence="2" type="ORF">VISI1226_02507</name>
</gene>